<feature type="compositionally biased region" description="Basic and acidic residues" evidence="11">
    <location>
        <begin position="697"/>
        <end position="713"/>
    </location>
</feature>
<evidence type="ECO:0000256" key="7">
    <source>
        <dbReference type="ARBA" id="ARBA00022989"/>
    </source>
</evidence>
<comment type="subcellular location">
    <subcellularLocation>
        <location evidence="2 10">Cell membrane</location>
        <topology evidence="2 10">Multi-pass membrane protein</topology>
    </subcellularLocation>
</comment>
<feature type="transmembrane region" description="Helical" evidence="10">
    <location>
        <begin position="409"/>
        <end position="434"/>
    </location>
</feature>
<evidence type="ECO:0000256" key="9">
    <source>
        <dbReference type="ARBA" id="ARBA00023180"/>
    </source>
</evidence>
<evidence type="ECO:0000313" key="15">
    <source>
        <dbReference type="Proteomes" id="UP000317257"/>
    </source>
</evidence>
<evidence type="ECO:0000256" key="3">
    <source>
        <dbReference type="ARBA" id="ARBA00010780"/>
    </source>
</evidence>
<name>A0A167G756_METRR</name>
<keyword evidence="6 10" id="KW-0184">Conjugation</keyword>
<feature type="region of interest" description="Disordered" evidence="11">
    <location>
        <begin position="652"/>
        <end position="713"/>
    </location>
</feature>
<keyword evidence="14" id="KW-1185">Reference proteome</keyword>
<dbReference type="STRING" id="1081105.A0A167G756"/>
<gene>
    <name evidence="13" type="primary">PRM1</name>
    <name evidence="13" type="ORF">ED733_008104</name>
    <name evidence="12" type="ORF">NOR_02990</name>
</gene>
<evidence type="ECO:0000256" key="4">
    <source>
        <dbReference type="ARBA" id="ARBA00022475"/>
    </source>
</evidence>
<protein>
    <recommendedName>
        <fullName evidence="10">Plasma membrane fusion protein PRM1</fullName>
    </recommendedName>
</protein>
<feature type="transmembrane region" description="Helical" evidence="10">
    <location>
        <begin position="619"/>
        <end position="638"/>
    </location>
</feature>
<dbReference type="InterPro" id="IPR026777">
    <property type="entry name" value="PRM1"/>
</dbReference>
<feature type="compositionally biased region" description="Basic and acidic residues" evidence="11">
    <location>
        <begin position="674"/>
        <end position="685"/>
    </location>
</feature>
<keyword evidence="5 10" id="KW-0812">Transmembrane</keyword>
<feature type="compositionally biased region" description="Basic and acidic residues" evidence="11">
    <location>
        <begin position="652"/>
        <end position="665"/>
    </location>
</feature>
<accession>A0A5C6GPL7</accession>
<keyword evidence="4 10" id="KW-1003">Cell membrane</keyword>
<evidence type="ECO:0000256" key="11">
    <source>
        <dbReference type="SAM" id="MobiDB-lite"/>
    </source>
</evidence>
<dbReference type="EMBL" id="SBHS01000001">
    <property type="protein sequence ID" value="TWU78956.1"/>
    <property type="molecule type" value="Genomic_DNA"/>
</dbReference>
<keyword evidence="7 10" id="KW-1133">Transmembrane helix</keyword>
<sequence length="713" mass="78183">MERSRMFSRNQSPAVNYPDVPSSLHAASIEVSNIHNKAISPGRQTKVTTPYLGLSSRLSQIWINRWTILLVLVLVRIILLLASLDDNVGDAKASALSACTKVEDVGSAMASMPYYLSAGVNHLAASSIEKAVHAMVKVLDLIIQGVEAIIIWYINFLTATYVCLITALVHASLDVVASVTKDATAAFNKVIDGATGEIQEIAGGLQKAVNKLKDGIQGAVFGKFGVDLPSFDITKPVSKLKGFNLDSTKFVTDVQKLNKDLPDFAGVQNLTKQAISIPFDFVREAMNKSFGNYKFNENVFPLAQKQRLTFCSNNGKLNGFFDKIFELIRKARIVFVVILSSLAVAVMAPMAWMEIRRWRRQEKTAKLIDKNKEGNEWDSMDVAYIASRPTTASYGIKFTSRLTGRRKVLVRWCIAYATSGPAIFVLSLAIAGFFSCFCQYIVLKVVQKEVPELTKEIGQFADDVVGKINQVSENWAADANGVVKGLNDDINKDVLGYVANATGAVNNTLNVFLGTMEKGLEKVFKDTILLKPIQSVLHCVIGIKIESVQKGLTWVHDHAHVDFPLFDNDTFSLGAKKSTSGDSQLQNFLASPSSATTDGVTAAVDRVTGWLLKGITKEALISTGILLVYAIVVLIGVIRTLASMVFGGDDSDSNHVRQAGDDPRSDPVSSSEYNDGRDEKMRVPEYAEVVPGQHSDTYQRPRSFEHFDSYHRS</sequence>
<dbReference type="PANTHER" id="PTHR31030:SF1">
    <property type="entry name" value="PLASMA MEMBRANE FUSION PROTEIN PRM1"/>
    <property type="match status" value="1"/>
</dbReference>
<evidence type="ECO:0000313" key="13">
    <source>
        <dbReference type="EMBL" id="TWU78956.1"/>
    </source>
</evidence>
<dbReference type="GO" id="GO:0043332">
    <property type="term" value="C:mating projection tip"/>
    <property type="evidence" value="ECO:0007669"/>
    <property type="project" value="UniProtKB-UniRule"/>
</dbReference>
<dbReference type="GO" id="GO:0005886">
    <property type="term" value="C:plasma membrane"/>
    <property type="evidence" value="ECO:0007669"/>
    <property type="project" value="UniProtKB-SubCell"/>
</dbReference>
<reference evidence="15" key="2">
    <citation type="submission" date="2018-12" db="EMBL/GenBank/DDBJ databases">
        <title>The complete genome of Metarhizium rileyi, a key fungal pathogen of Lepidoptera.</title>
        <authorList>
            <person name="Binneck E."/>
            <person name="Lastra C.C.L."/>
            <person name="Sosa-Gomez D.R."/>
        </authorList>
    </citation>
    <scope>NUCLEOTIDE SEQUENCE [LARGE SCALE GENOMIC DNA]</scope>
    <source>
        <strain evidence="15">Cep018-CH2</strain>
    </source>
</reference>
<accession>A0A167G756</accession>
<evidence type="ECO:0000256" key="10">
    <source>
        <dbReference type="RuleBase" id="RU366035"/>
    </source>
</evidence>
<proteinExistence type="inferred from homology"/>
<organism evidence="12 14">
    <name type="scientific">Metarhizium rileyi (strain RCEF 4871)</name>
    <name type="common">Nomuraea rileyi</name>
    <dbReference type="NCBI Taxonomy" id="1649241"/>
    <lineage>
        <taxon>Eukaryota</taxon>
        <taxon>Fungi</taxon>
        <taxon>Dikarya</taxon>
        <taxon>Ascomycota</taxon>
        <taxon>Pezizomycotina</taxon>
        <taxon>Sordariomycetes</taxon>
        <taxon>Hypocreomycetidae</taxon>
        <taxon>Hypocreales</taxon>
        <taxon>Clavicipitaceae</taxon>
        <taxon>Metarhizium</taxon>
    </lineage>
</organism>
<reference evidence="13" key="3">
    <citation type="journal article" date="2019" name="Microbiol. Resour. Announc.">
        <title>Genome Sequence of Metarhizium rileyi, a Microbial Control Agent for Lepidoptera.</title>
        <authorList>
            <person name="Binneck E."/>
            <person name="Lastra C.C.L."/>
            <person name="Sosa-Gomez D.R."/>
        </authorList>
    </citation>
    <scope>NUCLEOTIDE SEQUENCE</scope>
    <source>
        <strain evidence="13">Cep018-CH2</strain>
    </source>
</reference>
<comment type="caution">
    <text evidence="10">Lacks conserved residue(s) required for the propagation of feature annotation.</text>
</comment>
<dbReference type="Proteomes" id="UP000317257">
    <property type="component" value="Unassembled WGS sequence"/>
</dbReference>
<keyword evidence="9" id="KW-0325">Glycoprotein</keyword>
<evidence type="ECO:0000313" key="12">
    <source>
        <dbReference type="EMBL" id="OAA46237.1"/>
    </source>
</evidence>
<comment type="similarity">
    <text evidence="3 10">Belongs to the PRM1 family.</text>
</comment>
<dbReference type="OMA" id="NVFGWVN"/>
<dbReference type="EMBL" id="AZHC01000007">
    <property type="protein sequence ID" value="OAA46237.1"/>
    <property type="molecule type" value="Genomic_DNA"/>
</dbReference>
<dbReference type="Proteomes" id="UP000243498">
    <property type="component" value="Unassembled WGS sequence"/>
</dbReference>
<comment type="function">
    <text evidence="1 10">Involved in cell fusion during mating by stabilizing the plasma membrane fusion event.</text>
</comment>
<evidence type="ECO:0000256" key="1">
    <source>
        <dbReference type="ARBA" id="ARBA00002512"/>
    </source>
</evidence>
<dbReference type="OrthoDB" id="5356111at2759"/>
<evidence type="ECO:0000256" key="8">
    <source>
        <dbReference type="ARBA" id="ARBA00023136"/>
    </source>
</evidence>
<dbReference type="GO" id="GO:0032220">
    <property type="term" value="P:plasma membrane fusion involved in cytogamy"/>
    <property type="evidence" value="ECO:0007669"/>
    <property type="project" value="TreeGrafter"/>
</dbReference>
<keyword evidence="8 10" id="KW-0472">Membrane</keyword>
<dbReference type="PANTHER" id="PTHR31030">
    <property type="entry name" value="PLASMA MEMBRANE FUSION PROTEIN PRM1"/>
    <property type="match status" value="1"/>
</dbReference>
<evidence type="ECO:0000313" key="14">
    <source>
        <dbReference type="Proteomes" id="UP000243498"/>
    </source>
</evidence>
<reference evidence="12 14" key="1">
    <citation type="journal article" date="2016" name="Genome Biol. Evol.">
        <title>Divergent and convergent evolution of fungal pathogenicity.</title>
        <authorList>
            <person name="Shang Y."/>
            <person name="Xiao G."/>
            <person name="Zheng P."/>
            <person name="Cen K."/>
            <person name="Zhan S."/>
            <person name="Wang C."/>
        </authorList>
    </citation>
    <scope>NUCLEOTIDE SEQUENCE [LARGE SCALE GENOMIC DNA]</scope>
    <source>
        <strain evidence="12 14">RCEF 4871</strain>
    </source>
</reference>
<feature type="transmembrane region" description="Helical" evidence="10">
    <location>
        <begin position="66"/>
        <end position="84"/>
    </location>
</feature>
<evidence type="ECO:0000256" key="5">
    <source>
        <dbReference type="ARBA" id="ARBA00022692"/>
    </source>
</evidence>
<comment type="caution">
    <text evidence="12">The sequence shown here is derived from an EMBL/GenBank/DDBJ whole genome shotgun (WGS) entry which is preliminary data.</text>
</comment>
<evidence type="ECO:0000256" key="6">
    <source>
        <dbReference type="ARBA" id="ARBA00022971"/>
    </source>
</evidence>
<evidence type="ECO:0000256" key="2">
    <source>
        <dbReference type="ARBA" id="ARBA00004651"/>
    </source>
</evidence>
<feature type="transmembrane region" description="Helical" evidence="10">
    <location>
        <begin position="333"/>
        <end position="353"/>
    </location>
</feature>
<dbReference type="AlphaFoldDB" id="A0A167G756"/>